<evidence type="ECO:0000313" key="3">
    <source>
        <dbReference type="Proteomes" id="UP000239936"/>
    </source>
</evidence>
<feature type="transmembrane region" description="Helical" evidence="1">
    <location>
        <begin position="59"/>
        <end position="82"/>
    </location>
</feature>
<dbReference type="Proteomes" id="UP000239936">
    <property type="component" value="Unassembled WGS sequence"/>
</dbReference>
<comment type="caution">
    <text evidence="2">The sequence shown here is derived from an EMBL/GenBank/DDBJ whole genome shotgun (WGS) entry which is preliminary data.</text>
</comment>
<proteinExistence type="predicted"/>
<keyword evidence="3" id="KW-1185">Reference proteome</keyword>
<reference evidence="2 3" key="1">
    <citation type="submission" date="2018-01" db="EMBL/GenBank/DDBJ databases">
        <title>The complete genome sequence of Chromatium okenii LaCa, a purple sulfur bacterium with a turbulent life.</title>
        <authorList>
            <person name="Luedin S.M."/>
            <person name="Liechti N."/>
            <person name="Storelli N."/>
            <person name="Danza F."/>
            <person name="Wittwer M."/>
            <person name="Pothier J.F."/>
            <person name="Tonolla M.A."/>
        </authorList>
    </citation>
    <scope>NUCLEOTIDE SEQUENCE [LARGE SCALE GENOMIC DNA]</scope>
    <source>
        <strain evidence="2 3">LaCa</strain>
    </source>
</reference>
<organism evidence="2 3">
    <name type="scientific">Chromatium okenii</name>
    <dbReference type="NCBI Taxonomy" id="61644"/>
    <lineage>
        <taxon>Bacteria</taxon>
        <taxon>Pseudomonadati</taxon>
        <taxon>Pseudomonadota</taxon>
        <taxon>Gammaproteobacteria</taxon>
        <taxon>Chromatiales</taxon>
        <taxon>Chromatiaceae</taxon>
        <taxon>Chromatium</taxon>
    </lineage>
</organism>
<evidence type="ECO:0000256" key="1">
    <source>
        <dbReference type="SAM" id="Phobius"/>
    </source>
</evidence>
<keyword evidence="1" id="KW-0472">Membrane</keyword>
<evidence type="ECO:0000313" key="2">
    <source>
        <dbReference type="EMBL" id="PQJ96779.1"/>
    </source>
</evidence>
<protein>
    <submittedName>
        <fullName evidence="2">Uncharacterized protein</fullName>
    </submittedName>
</protein>
<keyword evidence="1" id="KW-0812">Transmembrane</keyword>
<gene>
    <name evidence="2" type="ORF">CXB77_05955</name>
</gene>
<accession>A0A2S7XSQ5</accession>
<dbReference type="AlphaFoldDB" id="A0A2S7XSQ5"/>
<keyword evidence="1" id="KW-1133">Transmembrane helix</keyword>
<dbReference type="EMBL" id="PPGH01000032">
    <property type="protein sequence ID" value="PQJ96779.1"/>
    <property type="molecule type" value="Genomic_DNA"/>
</dbReference>
<sequence>MVQANVVTFEDSTVGAGDALSAGYSGFNWGDTYLADESFGVGYLTGSASGSKAAYGSQVWVATFSGLILTLSILWVLTGLYLDPPHPFALKGSMTV</sequence>
<name>A0A2S7XSQ5_9GAMM</name>